<evidence type="ECO:0008006" key="4">
    <source>
        <dbReference type="Google" id="ProtNLM"/>
    </source>
</evidence>
<reference evidence="2" key="1">
    <citation type="submission" date="2021-02" db="EMBL/GenBank/DDBJ databases">
        <authorList>
            <person name="Dougan E. K."/>
            <person name="Rhodes N."/>
            <person name="Thang M."/>
            <person name="Chan C."/>
        </authorList>
    </citation>
    <scope>NUCLEOTIDE SEQUENCE</scope>
</reference>
<gene>
    <name evidence="2" type="ORF">SPIL2461_LOCUS12934</name>
</gene>
<name>A0A812T1E8_SYMPI</name>
<dbReference type="PROSITE" id="PS51375">
    <property type="entry name" value="PPR"/>
    <property type="match status" value="1"/>
</dbReference>
<dbReference type="EMBL" id="CAJNIZ010027380">
    <property type="protein sequence ID" value="CAE7499930.1"/>
    <property type="molecule type" value="Genomic_DNA"/>
</dbReference>
<evidence type="ECO:0000313" key="2">
    <source>
        <dbReference type="EMBL" id="CAE7499930.1"/>
    </source>
</evidence>
<sequence length="61" mass="6984">YRGLERSGLEGLLSEEVFASFVQSAVRVNKADVAERMLRTMRRSGLVPSLEFWQHTMKLLS</sequence>
<dbReference type="Proteomes" id="UP000649617">
    <property type="component" value="Unassembled WGS sequence"/>
</dbReference>
<dbReference type="AlphaFoldDB" id="A0A812T1E8"/>
<feature type="non-terminal residue" evidence="2">
    <location>
        <position position="1"/>
    </location>
</feature>
<feature type="non-terminal residue" evidence="2">
    <location>
        <position position="61"/>
    </location>
</feature>
<keyword evidence="3" id="KW-1185">Reference proteome</keyword>
<proteinExistence type="predicted"/>
<accession>A0A812T1E8</accession>
<evidence type="ECO:0000313" key="3">
    <source>
        <dbReference type="Proteomes" id="UP000649617"/>
    </source>
</evidence>
<protein>
    <recommendedName>
        <fullName evidence="4">Pentatricopeptide repeat-containing protein</fullName>
    </recommendedName>
</protein>
<comment type="caution">
    <text evidence="2">The sequence shown here is derived from an EMBL/GenBank/DDBJ whole genome shotgun (WGS) entry which is preliminary data.</text>
</comment>
<evidence type="ECO:0000256" key="1">
    <source>
        <dbReference type="PROSITE-ProRule" id="PRU00708"/>
    </source>
</evidence>
<dbReference type="InterPro" id="IPR002885">
    <property type="entry name" value="PPR_rpt"/>
</dbReference>
<feature type="repeat" description="PPR" evidence="1">
    <location>
        <begin position="14"/>
        <end position="48"/>
    </location>
</feature>
<organism evidence="2 3">
    <name type="scientific">Symbiodinium pilosum</name>
    <name type="common">Dinoflagellate</name>
    <dbReference type="NCBI Taxonomy" id="2952"/>
    <lineage>
        <taxon>Eukaryota</taxon>
        <taxon>Sar</taxon>
        <taxon>Alveolata</taxon>
        <taxon>Dinophyceae</taxon>
        <taxon>Suessiales</taxon>
        <taxon>Symbiodiniaceae</taxon>
        <taxon>Symbiodinium</taxon>
    </lineage>
</organism>